<evidence type="ECO:0000256" key="5">
    <source>
        <dbReference type="ARBA" id="ARBA00022741"/>
    </source>
</evidence>
<comment type="catalytic activity">
    <reaction evidence="10">
        <text>4-CDP-2-C-methyl-D-erythritol + ATP = 4-CDP-2-C-methyl-D-erythritol 2-phosphate + ADP + H(+)</text>
        <dbReference type="Rhea" id="RHEA:18437"/>
        <dbReference type="ChEBI" id="CHEBI:15378"/>
        <dbReference type="ChEBI" id="CHEBI:30616"/>
        <dbReference type="ChEBI" id="CHEBI:57823"/>
        <dbReference type="ChEBI" id="CHEBI:57919"/>
        <dbReference type="ChEBI" id="CHEBI:456216"/>
        <dbReference type="EC" id="2.7.1.148"/>
    </reaction>
</comment>
<accession>A0A1Y5T167</accession>
<dbReference type="InterPro" id="IPR013750">
    <property type="entry name" value="GHMP_kinase_C_dom"/>
</dbReference>
<dbReference type="AlphaFoldDB" id="A0A1Y5T167"/>
<dbReference type="EMBL" id="FWFV01000007">
    <property type="protein sequence ID" value="SLN53641.1"/>
    <property type="molecule type" value="Genomic_DNA"/>
</dbReference>
<feature type="domain" description="GHMP kinase C-terminal" evidence="12">
    <location>
        <begin position="196"/>
        <end position="261"/>
    </location>
</feature>
<sequence length="275" mass="28678">MAAEAFAPAKINLALHVTGQRPDGYHLLDSLVVFADVGDTVSAEAADDWQLTVDGPFAAGLAPDPSNLVLQAARLTEGPPARLTLTKRLPIAAGLGGGSADAAATLQALNLLDGRAIPDDVLPIGADLPVCLAGQPARMRGIGEELSPLPDLPSACLVLVNAGRHVPTGRVYAATKVKNNAPLPDPVDWPDAPAFADWLARTRNDLEGPARELEPAVGVTLARIAETENCLLARMSGSGATCFGLYATEPEARAAADAILSQHPDWWVETSAIRR</sequence>
<evidence type="ECO:0000256" key="2">
    <source>
        <dbReference type="ARBA" id="ARBA00012052"/>
    </source>
</evidence>
<keyword evidence="4 10" id="KW-0808">Transferase</keyword>
<comment type="function">
    <text evidence="10">Catalyzes the phosphorylation of the position 2 hydroxy group of 4-diphosphocytidyl-2C-methyl-D-erythritol.</text>
</comment>
<keyword evidence="14" id="KW-1185">Reference proteome</keyword>
<keyword evidence="5 10" id="KW-0547">Nucleotide-binding</keyword>
<evidence type="ECO:0000256" key="8">
    <source>
        <dbReference type="ARBA" id="ARBA00023229"/>
    </source>
</evidence>
<evidence type="ECO:0000256" key="3">
    <source>
        <dbReference type="ARBA" id="ARBA00017473"/>
    </source>
</evidence>
<dbReference type="STRING" id="315423.SAMN04488020_10751"/>
<dbReference type="GO" id="GO:0050515">
    <property type="term" value="F:4-(cytidine 5'-diphospho)-2-C-methyl-D-erythritol kinase activity"/>
    <property type="evidence" value="ECO:0007669"/>
    <property type="project" value="UniProtKB-UniRule"/>
</dbReference>
<dbReference type="UniPathway" id="UPA00056">
    <property type="reaction ID" value="UER00094"/>
</dbReference>
<dbReference type="GO" id="GO:0005524">
    <property type="term" value="F:ATP binding"/>
    <property type="evidence" value="ECO:0007669"/>
    <property type="project" value="UniProtKB-UniRule"/>
</dbReference>
<evidence type="ECO:0000256" key="7">
    <source>
        <dbReference type="ARBA" id="ARBA00022840"/>
    </source>
</evidence>
<reference evidence="13 14" key="1">
    <citation type="submission" date="2017-03" db="EMBL/GenBank/DDBJ databases">
        <authorList>
            <person name="Afonso C.L."/>
            <person name="Miller P.J."/>
            <person name="Scott M.A."/>
            <person name="Spackman E."/>
            <person name="Goraichik I."/>
            <person name="Dimitrov K.M."/>
            <person name="Suarez D.L."/>
            <person name="Swayne D.E."/>
        </authorList>
    </citation>
    <scope>NUCLEOTIDE SEQUENCE [LARGE SCALE GENOMIC DNA]</scope>
    <source>
        <strain evidence="13 14">CECT 7066</strain>
    </source>
</reference>
<dbReference type="Gene3D" id="3.30.230.10">
    <property type="match status" value="1"/>
</dbReference>
<gene>
    <name evidence="10 13" type="primary">ispE</name>
    <name evidence="13" type="ORF">PAM7066_02523</name>
</gene>
<keyword evidence="8 10" id="KW-0414">Isoprene biosynthesis</keyword>
<feature type="domain" description="GHMP kinase N-terminal" evidence="11">
    <location>
        <begin position="67"/>
        <end position="128"/>
    </location>
</feature>
<protein>
    <recommendedName>
        <fullName evidence="3 10">4-diphosphocytidyl-2-C-methyl-D-erythritol kinase</fullName>
        <shortName evidence="10">CMK</shortName>
        <ecNumber evidence="2 10">2.7.1.148</ecNumber>
    </recommendedName>
    <alternativeName>
        <fullName evidence="9 10">4-(cytidine-5'-diphospho)-2-C-methyl-D-erythritol kinase</fullName>
    </alternativeName>
</protein>
<dbReference type="Proteomes" id="UP000193870">
    <property type="component" value="Unassembled WGS sequence"/>
</dbReference>
<comment type="similarity">
    <text evidence="1 10">Belongs to the GHMP kinase family. IspE subfamily.</text>
</comment>
<dbReference type="NCBIfam" id="TIGR00154">
    <property type="entry name" value="ispE"/>
    <property type="match status" value="1"/>
</dbReference>
<dbReference type="NCBIfam" id="NF011202">
    <property type="entry name" value="PRK14608.1"/>
    <property type="match status" value="1"/>
</dbReference>
<evidence type="ECO:0000259" key="12">
    <source>
        <dbReference type="Pfam" id="PF08544"/>
    </source>
</evidence>
<evidence type="ECO:0000313" key="13">
    <source>
        <dbReference type="EMBL" id="SLN53641.1"/>
    </source>
</evidence>
<dbReference type="Pfam" id="PF00288">
    <property type="entry name" value="GHMP_kinases_N"/>
    <property type="match status" value="1"/>
</dbReference>
<dbReference type="SUPFAM" id="SSF55060">
    <property type="entry name" value="GHMP Kinase, C-terminal domain"/>
    <property type="match status" value="1"/>
</dbReference>
<name>A0A1Y5T167_9RHOB</name>
<feature type="active site" evidence="10">
    <location>
        <position position="127"/>
    </location>
</feature>
<proteinExistence type="inferred from homology"/>
<dbReference type="InterPro" id="IPR020568">
    <property type="entry name" value="Ribosomal_Su5_D2-typ_SF"/>
</dbReference>
<dbReference type="Pfam" id="PF08544">
    <property type="entry name" value="GHMP_kinases_C"/>
    <property type="match status" value="1"/>
</dbReference>
<dbReference type="PANTHER" id="PTHR43527:SF2">
    <property type="entry name" value="4-DIPHOSPHOCYTIDYL-2-C-METHYL-D-ERYTHRITOL KINASE, CHLOROPLASTIC"/>
    <property type="match status" value="1"/>
</dbReference>
<dbReference type="InterPro" id="IPR036554">
    <property type="entry name" value="GHMP_kinase_C_sf"/>
</dbReference>
<dbReference type="InterPro" id="IPR014721">
    <property type="entry name" value="Ribsml_uS5_D2-typ_fold_subgr"/>
</dbReference>
<dbReference type="InterPro" id="IPR006204">
    <property type="entry name" value="GHMP_kinase_N_dom"/>
</dbReference>
<dbReference type="SUPFAM" id="SSF54211">
    <property type="entry name" value="Ribosomal protein S5 domain 2-like"/>
    <property type="match status" value="1"/>
</dbReference>
<dbReference type="PIRSF" id="PIRSF010376">
    <property type="entry name" value="IspE"/>
    <property type="match status" value="1"/>
</dbReference>
<dbReference type="InterPro" id="IPR004424">
    <property type="entry name" value="IspE"/>
</dbReference>
<feature type="active site" evidence="10">
    <location>
        <position position="10"/>
    </location>
</feature>
<evidence type="ECO:0000256" key="4">
    <source>
        <dbReference type="ARBA" id="ARBA00022679"/>
    </source>
</evidence>
<dbReference type="RefSeq" id="WP_085854532.1">
    <property type="nucleotide sequence ID" value="NZ_FOPF01000007.1"/>
</dbReference>
<dbReference type="GO" id="GO:0016114">
    <property type="term" value="P:terpenoid biosynthetic process"/>
    <property type="evidence" value="ECO:0007669"/>
    <property type="project" value="UniProtKB-UniRule"/>
</dbReference>
<evidence type="ECO:0000256" key="10">
    <source>
        <dbReference type="HAMAP-Rule" id="MF_00061"/>
    </source>
</evidence>
<organism evidence="13 14">
    <name type="scientific">Palleronia marisminoris</name>
    <dbReference type="NCBI Taxonomy" id="315423"/>
    <lineage>
        <taxon>Bacteria</taxon>
        <taxon>Pseudomonadati</taxon>
        <taxon>Pseudomonadota</taxon>
        <taxon>Alphaproteobacteria</taxon>
        <taxon>Rhodobacterales</taxon>
        <taxon>Roseobacteraceae</taxon>
        <taxon>Palleronia</taxon>
    </lineage>
</organism>
<dbReference type="GO" id="GO:0019288">
    <property type="term" value="P:isopentenyl diphosphate biosynthetic process, methylerythritol 4-phosphate pathway"/>
    <property type="evidence" value="ECO:0007669"/>
    <property type="project" value="UniProtKB-UniRule"/>
</dbReference>
<keyword evidence="7 10" id="KW-0067">ATP-binding</keyword>
<dbReference type="Gene3D" id="3.30.70.890">
    <property type="entry name" value="GHMP kinase, C-terminal domain"/>
    <property type="match status" value="1"/>
</dbReference>
<dbReference type="OrthoDB" id="9809438at2"/>
<evidence type="ECO:0000259" key="11">
    <source>
        <dbReference type="Pfam" id="PF00288"/>
    </source>
</evidence>
<evidence type="ECO:0000313" key="14">
    <source>
        <dbReference type="Proteomes" id="UP000193870"/>
    </source>
</evidence>
<comment type="pathway">
    <text evidence="10">Isoprenoid biosynthesis; isopentenyl diphosphate biosynthesis via DXP pathway; isopentenyl diphosphate from 1-deoxy-D-xylulose 5-phosphate: step 3/6.</text>
</comment>
<dbReference type="EC" id="2.7.1.148" evidence="2 10"/>
<evidence type="ECO:0000256" key="9">
    <source>
        <dbReference type="ARBA" id="ARBA00032554"/>
    </source>
</evidence>
<feature type="binding site" evidence="10">
    <location>
        <begin position="90"/>
        <end position="100"/>
    </location>
    <ligand>
        <name>ATP</name>
        <dbReference type="ChEBI" id="CHEBI:30616"/>
    </ligand>
</feature>
<evidence type="ECO:0000256" key="1">
    <source>
        <dbReference type="ARBA" id="ARBA00009684"/>
    </source>
</evidence>
<dbReference type="PANTHER" id="PTHR43527">
    <property type="entry name" value="4-DIPHOSPHOCYTIDYL-2-C-METHYL-D-ERYTHRITOL KINASE, CHLOROPLASTIC"/>
    <property type="match status" value="1"/>
</dbReference>
<evidence type="ECO:0000256" key="6">
    <source>
        <dbReference type="ARBA" id="ARBA00022777"/>
    </source>
</evidence>
<dbReference type="HAMAP" id="MF_00061">
    <property type="entry name" value="IspE"/>
    <property type="match status" value="1"/>
</dbReference>
<keyword evidence="6 10" id="KW-0418">Kinase</keyword>